<proteinExistence type="predicted"/>
<dbReference type="InterPro" id="IPR029063">
    <property type="entry name" value="SAM-dependent_MTases_sf"/>
</dbReference>
<dbReference type="RefSeq" id="WP_113921805.1">
    <property type="nucleotide sequence ID" value="NZ_QNRX01000026.1"/>
</dbReference>
<organism evidence="1 2">
    <name type="scientific">Alkalibaculum bacchi</name>
    <dbReference type="NCBI Taxonomy" id="645887"/>
    <lineage>
        <taxon>Bacteria</taxon>
        <taxon>Bacillati</taxon>
        <taxon>Bacillota</taxon>
        <taxon>Clostridia</taxon>
        <taxon>Eubacteriales</taxon>
        <taxon>Eubacteriaceae</taxon>
        <taxon>Alkalibaculum</taxon>
    </lineage>
</organism>
<protein>
    <recommendedName>
        <fullName evidence="3">Spermine/spermidine synthase</fullName>
    </recommendedName>
</protein>
<dbReference type="AlphaFoldDB" id="A0A366HZM1"/>
<evidence type="ECO:0000313" key="2">
    <source>
        <dbReference type="Proteomes" id="UP000253490"/>
    </source>
</evidence>
<dbReference type="Proteomes" id="UP000253490">
    <property type="component" value="Unassembled WGS sequence"/>
</dbReference>
<sequence length="340" mass="40388">MIKFENNFQLDTAMKNLILSMIEVSEYLNEILNYTEKTLTPKMERELIKILQKYHVPHNNLKYDVKKLIDNPYYKNIKLDDVRTDTVWYEKALIKKRTLMSMNFHKPLGKYLFHYHPVGYFENDVYLPVLKEGEDKVWMSPAISEIESMNVGIQKGHGKCMTMGLGIGVLPYLWLNKEEVESVTIVEFNKDVIDLFEKYIRPQFPKNKKLEIIHGNGLDYYNEEFLNQFDYAYIDFWESNEDGLEYYTKLMEKKVYYENIDFWVEDSMLSDVKHIITPYLNTLYQGKSIAEYISSLEGLDQAIAKKANRYFKSRNHIIRTEEELLSIIHSRAILREILAQ</sequence>
<keyword evidence="2" id="KW-1185">Reference proteome</keyword>
<dbReference type="SUPFAM" id="SSF53335">
    <property type="entry name" value="S-adenosyl-L-methionine-dependent methyltransferases"/>
    <property type="match status" value="1"/>
</dbReference>
<name>A0A366HZM1_9FIRM</name>
<dbReference type="EMBL" id="QNRX01000026">
    <property type="protein sequence ID" value="RBP57955.1"/>
    <property type="molecule type" value="Genomic_DNA"/>
</dbReference>
<evidence type="ECO:0008006" key="3">
    <source>
        <dbReference type="Google" id="ProtNLM"/>
    </source>
</evidence>
<dbReference type="OrthoDB" id="1640444at2"/>
<gene>
    <name evidence="1" type="ORF">DES36_12627</name>
</gene>
<reference evidence="1 2" key="1">
    <citation type="submission" date="2018-06" db="EMBL/GenBank/DDBJ databases">
        <title>Genomic Encyclopedia of Type Strains, Phase IV (KMG-IV): sequencing the most valuable type-strain genomes for metagenomic binning, comparative biology and taxonomic classification.</title>
        <authorList>
            <person name="Goeker M."/>
        </authorList>
    </citation>
    <scope>NUCLEOTIDE SEQUENCE [LARGE SCALE GENOMIC DNA]</scope>
    <source>
        <strain evidence="1 2">DSM 22112</strain>
    </source>
</reference>
<evidence type="ECO:0000313" key="1">
    <source>
        <dbReference type="EMBL" id="RBP57955.1"/>
    </source>
</evidence>
<comment type="caution">
    <text evidence="1">The sequence shown here is derived from an EMBL/GenBank/DDBJ whole genome shotgun (WGS) entry which is preliminary data.</text>
</comment>
<dbReference type="Gene3D" id="3.40.50.150">
    <property type="entry name" value="Vaccinia Virus protein VP39"/>
    <property type="match status" value="1"/>
</dbReference>
<accession>A0A366HZM1</accession>